<gene>
    <name evidence="2" type="ORF">GCM10007932_43900</name>
</gene>
<feature type="transmembrane region" description="Helical" evidence="1">
    <location>
        <begin position="163"/>
        <end position="183"/>
    </location>
</feature>
<evidence type="ECO:0000313" key="2">
    <source>
        <dbReference type="EMBL" id="GLQ75028.1"/>
    </source>
</evidence>
<name>A0AAV5NWT1_9VIBR</name>
<sequence>MENSAGSDQKSPLPLASSSAQLSSSKKIWITLLVVAITVLGFVRVTDEKAHEMVNESMLVAGASFATARTLDAAISLVKSAEVSVGVASVTLGQVLNPVSDLIDKFAWVMTLAVGSLALQKVLLIMMSSQLANVLLAFCALGLLLSIWSPIMQGYKKQWFSVFKFMVLIRFAVVISLGLNIMVDTLFLDQQIESRATYIEEVTALVQQASDPSALEKPAEDSSFLGSVRQEWESLTGKLRSQTERLDLIQNSVEDSIISLMELIALFLLKTVLLPLGFLIVFKNIILSKSIKLL</sequence>
<dbReference type="Proteomes" id="UP001156690">
    <property type="component" value="Unassembled WGS sequence"/>
</dbReference>
<feature type="transmembrane region" description="Helical" evidence="1">
    <location>
        <begin position="28"/>
        <end position="45"/>
    </location>
</feature>
<feature type="transmembrane region" description="Helical" evidence="1">
    <location>
        <begin position="106"/>
        <end position="125"/>
    </location>
</feature>
<keyword evidence="3" id="KW-1185">Reference proteome</keyword>
<reference evidence="3" key="1">
    <citation type="journal article" date="2019" name="Int. J. Syst. Evol. Microbiol.">
        <title>The Global Catalogue of Microorganisms (GCM) 10K type strain sequencing project: providing services to taxonomists for standard genome sequencing and annotation.</title>
        <authorList>
            <consortium name="The Broad Institute Genomics Platform"/>
            <consortium name="The Broad Institute Genome Sequencing Center for Infectious Disease"/>
            <person name="Wu L."/>
            <person name="Ma J."/>
        </authorList>
    </citation>
    <scope>NUCLEOTIDE SEQUENCE [LARGE SCALE GENOMIC DNA]</scope>
    <source>
        <strain evidence="3">NBRC 15640</strain>
    </source>
</reference>
<keyword evidence="1" id="KW-1133">Transmembrane helix</keyword>
<evidence type="ECO:0000313" key="3">
    <source>
        <dbReference type="Proteomes" id="UP001156690"/>
    </source>
</evidence>
<dbReference type="EMBL" id="BSNX01000067">
    <property type="protein sequence ID" value="GLQ75028.1"/>
    <property type="molecule type" value="Genomic_DNA"/>
</dbReference>
<evidence type="ECO:0000256" key="1">
    <source>
        <dbReference type="SAM" id="Phobius"/>
    </source>
</evidence>
<organism evidence="2 3">
    <name type="scientific">Vibrio penaeicida</name>
    <dbReference type="NCBI Taxonomy" id="104609"/>
    <lineage>
        <taxon>Bacteria</taxon>
        <taxon>Pseudomonadati</taxon>
        <taxon>Pseudomonadota</taxon>
        <taxon>Gammaproteobacteria</taxon>
        <taxon>Vibrionales</taxon>
        <taxon>Vibrionaceae</taxon>
        <taxon>Vibrio</taxon>
    </lineage>
</organism>
<feature type="transmembrane region" description="Helical" evidence="1">
    <location>
        <begin position="131"/>
        <end position="151"/>
    </location>
</feature>
<dbReference type="AlphaFoldDB" id="A0AAV5NWT1"/>
<comment type="caution">
    <text evidence="2">The sequence shown here is derived from an EMBL/GenBank/DDBJ whole genome shotgun (WGS) entry which is preliminary data.</text>
</comment>
<keyword evidence="1" id="KW-0812">Transmembrane</keyword>
<protein>
    <submittedName>
        <fullName evidence="2">Uncharacterized protein</fullName>
    </submittedName>
</protein>
<accession>A0AAV5NWT1</accession>
<dbReference type="RefSeq" id="WP_126608708.1">
    <property type="nucleotide sequence ID" value="NZ_AP025144.1"/>
</dbReference>
<feature type="transmembrane region" description="Helical" evidence="1">
    <location>
        <begin position="257"/>
        <end position="282"/>
    </location>
</feature>
<keyword evidence="1" id="KW-0472">Membrane</keyword>
<proteinExistence type="predicted"/>